<dbReference type="InterPro" id="IPR000337">
    <property type="entry name" value="GPCR_3"/>
</dbReference>
<comment type="subcellular location">
    <subcellularLocation>
        <location evidence="1">Cell membrane</location>
        <topology evidence="1">Multi-pass membrane protein</topology>
    </subcellularLocation>
</comment>
<feature type="domain" description="Receptor ligand binding region" evidence="12">
    <location>
        <begin position="155"/>
        <end position="389"/>
    </location>
</feature>
<dbReference type="SUPFAM" id="SSF53822">
    <property type="entry name" value="Periplasmic binding protein-like I"/>
    <property type="match status" value="1"/>
</dbReference>
<keyword evidence="7" id="KW-0472">Membrane</keyword>
<dbReference type="InterPro" id="IPR001828">
    <property type="entry name" value="ANF_lig-bd_rcpt"/>
</dbReference>
<evidence type="ECO:0000313" key="13">
    <source>
        <dbReference type="EMBL" id="CAL1608306.1"/>
    </source>
</evidence>
<dbReference type="GO" id="GO:0005886">
    <property type="term" value="C:plasma membrane"/>
    <property type="evidence" value="ECO:0007669"/>
    <property type="project" value="UniProtKB-SubCell"/>
</dbReference>
<evidence type="ECO:0000256" key="4">
    <source>
        <dbReference type="ARBA" id="ARBA00022729"/>
    </source>
</evidence>
<dbReference type="AlphaFoldDB" id="A0AAV2M4N5"/>
<accession>A0AAV2M4N5</accession>
<protein>
    <recommendedName>
        <fullName evidence="12">Receptor ligand binding region domain-containing protein</fullName>
    </recommendedName>
</protein>
<evidence type="ECO:0000256" key="1">
    <source>
        <dbReference type="ARBA" id="ARBA00004651"/>
    </source>
</evidence>
<proteinExistence type="predicted"/>
<evidence type="ECO:0000256" key="6">
    <source>
        <dbReference type="ARBA" id="ARBA00023040"/>
    </source>
</evidence>
<dbReference type="InterPro" id="IPR050726">
    <property type="entry name" value="mGluR"/>
</dbReference>
<evidence type="ECO:0000256" key="11">
    <source>
        <dbReference type="SAM" id="MobiDB-lite"/>
    </source>
</evidence>
<name>A0AAV2M4N5_KNICA</name>
<evidence type="ECO:0000256" key="3">
    <source>
        <dbReference type="ARBA" id="ARBA00022692"/>
    </source>
</evidence>
<dbReference type="Pfam" id="PF01094">
    <property type="entry name" value="ANF_receptor"/>
    <property type="match status" value="1"/>
</dbReference>
<feature type="compositionally biased region" description="Polar residues" evidence="11">
    <location>
        <begin position="34"/>
        <end position="53"/>
    </location>
</feature>
<dbReference type="GO" id="GO:0004930">
    <property type="term" value="F:G protein-coupled receptor activity"/>
    <property type="evidence" value="ECO:0007669"/>
    <property type="project" value="UniProtKB-KW"/>
</dbReference>
<evidence type="ECO:0000313" key="14">
    <source>
        <dbReference type="Proteomes" id="UP001497482"/>
    </source>
</evidence>
<dbReference type="PRINTS" id="PR00248">
    <property type="entry name" value="GPCRMGR"/>
</dbReference>
<evidence type="ECO:0000256" key="8">
    <source>
        <dbReference type="ARBA" id="ARBA00023170"/>
    </source>
</evidence>
<dbReference type="Gene3D" id="3.40.50.2300">
    <property type="match status" value="2"/>
</dbReference>
<feature type="region of interest" description="Disordered" evidence="11">
    <location>
        <begin position="31"/>
        <end position="92"/>
    </location>
</feature>
<keyword evidence="8" id="KW-0675">Receptor</keyword>
<dbReference type="InterPro" id="IPR000068">
    <property type="entry name" value="GPCR_3_Ca_sens_rcpt-rel"/>
</dbReference>
<keyword evidence="3" id="KW-0812">Transmembrane</keyword>
<dbReference type="FunFam" id="3.40.50.2300:FF:000016">
    <property type="entry name" value="Taste 1 receptor member 2"/>
    <property type="match status" value="1"/>
</dbReference>
<dbReference type="InterPro" id="IPR028082">
    <property type="entry name" value="Peripla_BP_I"/>
</dbReference>
<gene>
    <name evidence="13" type="ORF">KC01_LOCUS35262</name>
</gene>
<dbReference type="PRINTS" id="PR00592">
    <property type="entry name" value="CASENSINGR"/>
</dbReference>
<keyword evidence="4" id="KW-0732">Signal</keyword>
<reference evidence="13 14" key="1">
    <citation type="submission" date="2024-04" db="EMBL/GenBank/DDBJ databases">
        <authorList>
            <person name="Waldvogel A.-M."/>
            <person name="Schoenle A."/>
        </authorList>
    </citation>
    <scope>NUCLEOTIDE SEQUENCE [LARGE SCALE GENOMIC DNA]</scope>
</reference>
<keyword evidence="2" id="KW-1003">Cell membrane</keyword>
<dbReference type="Proteomes" id="UP001497482">
    <property type="component" value="Chromosome 6"/>
</dbReference>
<keyword evidence="10" id="KW-0807">Transducer</keyword>
<keyword evidence="9" id="KW-0325">Glycoprotein</keyword>
<keyword evidence="6" id="KW-0297">G-protein coupled receptor</keyword>
<keyword evidence="14" id="KW-1185">Reference proteome</keyword>
<evidence type="ECO:0000259" key="12">
    <source>
        <dbReference type="Pfam" id="PF01094"/>
    </source>
</evidence>
<dbReference type="PANTHER" id="PTHR24060">
    <property type="entry name" value="METABOTROPIC GLUTAMATE RECEPTOR"/>
    <property type="match status" value="1"/>
</dbReference>
<evidence type="ECO:0000256" key="10">
    <source>
        <dbReference type="ARBA" id="ARBA00023224"/>
    </source>
</evidence>
<evidence type="ECO:0000256" key="5">
    <source>
        <dbReference type="ARBA" id="ARBA00022989"/>
    </source>
</evidence>
<evidence type="ECO:0000256" key="9">
    <source>
        <dbReference type="ARBA" id="ARBA00023180"/>
    </source>
</evidence>
<keyword evidence="5" id="KW-1133">Transmembrane helix</keyword>
<dbReference type="EMBL" id="OZ035828">
    <property type="protein sequence ID" value="CAL1608306.1"/>
    <property type="molecule type" value="Genomic_DNA"/>
</dbReference>
<evidence type="ECO:0000256" key="7">
    <source>
        <dbReference type="ARBA" id="ARBA00023136"/>
    </source>
</evidence>
<organism evidence="13 14">
    <name type="scientific">Knipowitschia caucasica</name>
    <name type="common">Caucasian dwarf goby</name>
    <name type="synonym">Pomatoschistus caucasicus</name>
    <dbReference type="NCBI Taxonomy" id="637954"/>
    <lineage>
        <taxon>Eukaryota</taxon>
        <taxon>Metazoa</taxon>
        <taxon>Chordata</taxon>
        <taxon>Craniata</taxon>
        <taxon>Vertebrata</taxon>
        <taxon>Euteleostomi</taxon>
        <taxon>Actinopterygii</taxon>
        <taxon>Neopterygii</taxon>
        <taxon>Teleostei</taxon>
        <taxon>Neoteleostei</taxon>
        <taxon>Acanthomorphata</taxon>
        <taxon>Gobiaria</taxon>
        <taxon>Gobiiformes</taxon>
        <taxon>Gobioidei</taxon>
        <taxon>Gobiidae</taxon>
        <taxon>Gobiinae</taxon>
        <taxon>Knipowitschia</taxon>
    </lineage>
</organism>
<evidence type="ECO:0000256" key="2">
    <source>
        <dbReference type="ARBA" id="ARBA00022475"/>
    </source>
</evidence>
<sequence length="412" mass="45395">MEPVPVPIATAPEGPLAEGEWFLRVEEPVRRCTTPRTSVPASSGQSPVPTSTGRESEPAPSVTDPRSDEDAPPRRTTRATAGRHPNRYHLPQPARVSSKDWFEDISTELFDLAGDITLGGLFPINLLSSNLSERTEPDNLTCASLDIFGLGLSIVMKYSIDEINVNPALLPGVKLGYKIYNTCRQPAVIVQPTLSFMTSRSTQKLSVDCNYTDYDTSISAVIGPYSSEMVSIIGKLLGFFLMPQISYGATSDKFSDKSQYPSFFRTVPSDKLQVEVMVLLIKEFKWNWVAVVGSEEEYGQMGVQEFSKLAEKSKLCVAYQALIPVYTDPAPAIEVIINNIKASNVSVIVVFSLAEPAVAFFKEVIRRNVTGVWIGSTSWTNNQKLTSIPEMKSIGYKGLSMAAIAHFKEYFH</sequence>